<evidence type="ECO:0000256" key="1">
    <source>
        <dbReference type="ARBA" id="ARBA00022527"/>
    </source>
</evidence>
<dbReference type="NCBIfam" id="TIGR00229">
    <property type="entry name" value="sensory_box"/>
    <property type="match status" value="1"/>
</dbReference>
<gene>
    <name evidence="3" type="ORF">G7071_03115</name>
</gene>
<dbReference type="Proteomes" id="UP000502035">
    <property type="component" value="Chromosome"/>
</dbReference>
<reference evidence="3 4" key="1">
    <citation type="submission" date="2020-03" db="EMBL/GenBank/DDBJ databases">
        <title>Nocardioides sp. nov., isolated from fish.</title>
        <authorList>
            <person name="Hyun D.-W."/>
            <person name="Bae J.-W."/>
        </authorList>
    </citation>
    <scope>NUCLEOTIDE SEQUENCE [LARGE SCALE GENOMIC DNA]</scope>
    <source>
        <strain evidence="3 4">HDW12A</strain>
    </source>
</reference>
<dbReference type="CDD" id="cd16936">
    <property type="entry name" value="HATPase_RsbW-like"/>
    <property type="match status" value="1"/>
</dbReference>
<dbReference type="PANTHER" id="PTHR35526:SF3">
    <property type="entry name" value="ANTI-SIGMA-F FACTOR RSBW"/>
    <property type="match status" value="1"/>
</dbReference>
<dbReference type="CDD" id="cd00130">
    <property type="entry name" value="PAS"/>
    <property type="match status" value="1"/>
</dbReference>
<keyword evidence="1" id="KW-0418">Kinase</keyword>
<dbReference type="EMBL" id="CP049866">
    <property type="protein sequence ID" value="QIK74568.1"/>
    <property type="molecule type" value="Genomic_DNA"/>
</dbReference>
<dbReference type="InterPro" id="IPR003594">
    <property type="entry name" value="HATPase_dom"/>
</dbReference>
<dbReference type="Gene3D" id="3.30.450.20">
    <property type="entry name" value="PAS domain"/>
    <property type="match status" value="1"/>
</dbReference>
<dbReference type="Gene3D" id="3.30.565.10">
    <property type="entry name" value="Histidine kinase-like ATPase, C-terminal domain"/>
    <property type="match status" value="1"/>
</dbReference>
<feature type="domain" description="Histidine kinase/HSP90-like ATPase" evidence="2">
    <location>
        <begin position="14"/>
        <end position="123"/>
    </location>
</feature>
<keyword evidence="1" id="KW-0723">Serine/threonine-protein kinase</keyword>
<dbReference type="InterPro" id="IPR036890">
    <property type="entry name" value="HATPase_C_sf"/>
</dbReference>
<dbReference type="SUPFAM" id="SSF55785">
    <property type="entry name" value="PYP-like sensor domain (PAS domain)"/>
    <property type="match status" value="1"/>
</dbReference>
<proteinExistence type="predicted"/>
<dbReference type="InterPro" id="IPR050267">
    <property type="entry name" value="Anti-sigma-factor_SerPK"/>
</dbReference>
<keyword evidence="1" id="KW-0808">Transferase</keyword>
<sequence length="428" mass="45652">MSVTGIASAECSLPPAPVAVGRARRAVREALQEAGGMQLLDAAELVVSELVTNALVHAGTPVSLRIVAEPTALRVEVHDGSSHLPVRRRWADTAGTGRGLLIVEDYCDRWGSTPTLAGKVVWFEIGHLPDRADPTLPSPTDDEVVVPVRLLAVPLLMQWAWQEHASSLLREFLLYALEDDASALAQHAAASAALSLLHEQLPVPYLPTAPDVLMASLIEPDVTAPEVCLQIPASSVGHFEVLDDLLSRAVAAAREGRLLGAPTQPEIVEMRGWLCGEVARQARRLEPVSWVAGTDLHVPGKVPAGWQGLQRELRDSPLAVVATDDSGIIVAVSGPALELMGYGEPTDLVGRRVLVLIPERYHQAHIAGTTLHATNGRDALLGQEVRVPMVRSDGVEISVDMRVESGRHGTGPAFFAAHLRVVGSTPKG</sequence>
<evidence type="ECO:0000313" key="3">
    <source>
        <dbReference type="EMBL" id="QIK74568.1"/>
    </source>
</evidence>
<protein>
    <submittedName>
        <fullName evidence="3">PAS domain S-box protein</fullName>
    </submittedName>
</protein>
<name>A0A6G7YD54_9ACTN</name>
<dbReference type="Pfam" id="PF13581">
    <property type="entry name" value="HATPase_c_2"/>
    <property type="match status" value="1"/>
</dbReference>
<keyword evidence="4" id="KW-1185">Reference proteome</keyword>
<dbReference type="InterPro" id="IPR035965">
    <property type="entry name" value="PAS-like_dom_sf"/>
</dbReference>
<dbReference type="AlphaFoldDB" id="A0A6G7YD54"/>
<dbReference type="KEGG" id="npi:G7071_03115"/>
<dbReference type="PANTHER" id="PTHR35526">
    <property type="entry name" value="ANTI-SIGMA-F FACTOR RSBW-RELATED"/>
    <property type="match status" value="1"/>
</dbReference>
<organism evidence="3 4">
    <name type="scientific">Nocardioides piscis</name>
    <dbReference type="NCBI Taxonomy" id="2714938"/>
    <lineage>
        <taxon>Bacteria</taxon>
        <taxon>Bacillati</taxon>
        <taxon>Actinomycetota</taxon>
        <taxon>Actinomycetes</taxon>
        <taxon>Propionibacteriales</taxon>
        <taxon>Nocardioidaceae</taxon>
        <taxon>Nocardioides</taxon>
    </lineage>
</organism>
<dbReference type="GO" id="GO:0004674">
    <property type="term" value="F:protein serine/threonine kinase activity"/>
    <property type="evidence" value="ECO:0007669"/>
    <property type="project" value="UniProtKB-KW"/>
</dbReference>
<dbReference type="InterPro" id="IPR000014">
    <property type="entry name" value="PAS"/>
</dbReference>
<evidence type="ECO:0000313" key="4">
    <source>
        <dbReference type="Proteomes" id="UP000502035"/>
    </source>
</evidence>
<dbReference type="RefSeq" id="WP_166314796.1">
    <property type="nucleotide sequence ID" value="NZ_CP049866.1"/>
</dbReference>
<dbReference type="SUPFAM" id="SSF55874">
    <property type="entry name" value="ATPase domain of HSP90 chaperone/DNA topoisomerase II/histidine kinase"/>
    <property type="match status" value="1"/>
</dbReference>
<evidence type="ECO:0000259" key="2">
    <source>
        <dbReference type="Pfam" id="PF13581"/>
    </source>
</evidence>
<accession>A0A6G7YD54</accession>